<dbReference type="Gene3D" id="1.10.357.10">
    <property type="entry name" value="Tetracycline Repressor, domain 2"/>
    <property type="match status" value="1"/>
</dbReference>
<feature type="domain" description="HTH tetR-type" evidence="3">
    <location>
        <begin position="29"/>
        <end position="89"/>
    </location>
</feature>
<organism evidence="4 5">
    <name type="scientific">Nocardia aurantia</name>
    <dbReference type="NCBI Taxonomy" id="2585199"/>
    <lineage>
        <taxon>Bacteria</taxon>
        <taxon>Bacillati</taxon>
        <taxon>Actinomycetota</taxon>
        <taxon>Actinomycetes</taxon>
        <taxon>Mycobacteriales</taxon>
        <taxon>Nocardiaceae</taxon>
        <taxon>Nocardia</taxon>
    </lineage>
</organism>
<dbReference type="AlphaFoldDB" id="A0A7K0DKD6"/>
<comment type="caution">
    <text evidence="4">The sequence shown here is derived from an EMBL/GenBank/DDBJ whole genome shotgun (WGS) entry which is preliminary data.</text>
</comment>
<evidence type="ECO:0000313" key="5">
    <source>
        <dbReference type="Proteomes" id="UP000431401"/>
    </source>
</evidence>
<accession>A0A7K0DKD6</accession>
<sequence>MADALTDSDAGSLLARALSDAVGQVDETDDIRSRLLEAAYEQFCRIGVQRSTMEDVARRANLSRITVYRRFTTKDALVEQVIQREFRRYFDQFLLDIQDAETVSDRVVVGFVSSLRAIRDNPLIGGLLIAEPDRLVSSLIGDQGRTVAAVRQFVAGQLRREQRAGQIDARVDTQVVAELMVRVCASFLTIPSEVIDLDDDESLADLARRFLVPMLRVAE</sequence>
<feature type="DNA-binding region" description="H-T-H motif" evidence="2">
    <location>
        <begin position="52"/>
        <end position="71"/>
    </location>
</feature>
<protein>
    <recommendedName>
        <fullName evidence="3">HTH tetR-type domain-containing protein</fullName>
    </recommendedName>
</protein>
<proteinExistence type="predicted"/>
<dbReference type="PANTHER" id="PTHR30055:SF153">
    <property type="entry name" value="HTH-TYPE TRANSCRIPTIONAL REPRESSOR RV3405C"/>
    <property type="match status" value="1"/>
</dbReference>
<dbReference type="RefSeq" id="WP_153340052.1">
    <property type="nucleotide sequence ID" value="NZ_WEGI01000003.1"/>
</dbReference>
<dbReference type="SUPFAM" id="SSF48498">
    <property type="entry name" value="Tetracyclin repressor-like, C-terminal domain"/>
    <property type="match status" value="1"/>
</dbReference>
<dbReference type="PROSITE" id="PS50977">
    <property type="entry name" value="HTH_TETR_2"/>
    <property type="match status" value="1"/>
</dbReference>
<dbReference type="InterPro" id="IPR001647">
    <property type="entry name" value="HTH_TetR"/>
</dbReference>
<keyword evidence="1 2" id="KW-0238">DNA-binding</keyword>
<dbReference type="GO" id="GO:0000976">
    <property type="term" value="F:transcription cis-regulatory region binding"/>
    <property type="evidence" value="ECO:0007669"/>
    <property type="project" value="TreeGrafter"/>
</dbReference>
<keyword evidence="5" id="KW-1185">Reference proteome</keyword>
<gene>
    <name evidence="4" type="ORF">NRB56_16880</name>
</gene>
<dbReference type="InterPro" id="IPR009057">
    <property type="entry name" value="Homeodomain-like_sf"/>
</dbReference>
<reference evidence="4 5" key="1">
    <citation type="submission" date="2019-10" db="EMBL/GenBank/DDBJ databases">
        <title>Nocardia macrotermitis sp. nov. and Nocardia aurantia sp. nov., isolated from the gut of fungus growing-termite Macrotermes natalensis.</title>
        <authorList>
            <person name="Benndorf R."/>
            <person name="Schwitalla J."/>
            <person name="Martin K."/>
            <person name="De Beer W."/>
            <person name="Kaster A.-K."/>
            <person name="Vollmers J."/>
            <person name="Poulsen M."/>
            <person name="Beemelmanns C."/>
        </authorList>
    </citation>
    <scope>NUCLEOTIDE SEQUENCE [LARGE SCALE GENOMIC DNA]</scope>
    <source>
        <strain evidence="4 5">RB56</strain>
    </source>
</reference>
<evidence type="ECO:0000313" key="4">
    <source>
        <dbReference type="EMBL" id="MQY26127.1"/>
    </source>
</evidence>
<dbReference type="GO" id="GO:0003700">
    <property type="term" value="F:DNA-binding transcription factor activity"/>
    <property type="evidence" value="ECO:0007669"/>
    <property type="project" value="TreeGrafter"/>
</dbReference>
<dbReference type="InterPro" id="IPR036271">
    <property type="entry name" value="Tet_transcr_reg_TetR-rel_C_sf"/>
</dbReference>
<evidence type="ECO:0000259" key="3">
    <source>
        <dbReference type="PROSITE" id="PS50977"/>
    </source>
</evidence>
<dbReference type="SUPFAM" id="SSF46689">
    <property type="entry name" value="Homeodomain-like"/>
    <property type="match status" value="1"/>
</dbReference>
<evidence type="ECO:0000256" key="1">
    <source>
        <dbReference type="ARBA" id="ARBA00023125"/>
    </source>
</evidence>
<dbReference type="EMBL" id="WEGI01000003">
    <property type="protein sequence ID" value="MQY26127.1"/>
    <property type="molecule type" value="Genomic_DNA"/>
</dbReference>
<dbReference type="OrthoDB" id="6077212at2"/>
<dbReference type="PRINTS" id="PR00455">
    <property type="entry name" value="HTHTETR"/>
</dbReference>
<dbReference type="InterPro" id="IPR050109">
    <property type="entry name" value="HTH-type_TetR-like_transc_reg"/>
</dbReference>
<dbReference type="PANTHER" id="PTHR30055">
    <property type="entry name" value="HTH-TYPE TRANSCRIPTIONAL REGULATOR RUTR"/>
    <property type="match status" value="1"/>
</dbReference>
<dbReference type="Proteomes" id="UP000431401">
    <property type="component" value="Unassembled WGS sequence"/>
</dbReference>
<name>A0A7K0DKD6_9NOCA</name>
<evidence type="ECO:0000256" key="2">
    <source>
        <dbReference type="PROSITE-ProRule" id="PRU00335"/>
    </source>
</evidence>
<dbReference type="Pfam" id="PF00440">
    <property type="entry name" value="TetR_N"/>
    <property type="match status" value="1"/>
</dbReference>